<evidence type="ECO:0000256" key="1">
    <source>
        <dbReference type="ARBA" id="ARBA00006315"/>
    </source>
</evidence>
<comment type="similarity">
    <text evidence="1">Belongs to the MEMO1 family.</text>
</comment>
<dbReference type="Gene3D" id="3.40.830.10">
    <property type="entry name" value="LigB-like"/>
    <property type="match status" value="1"/>
</dbReference>
<dbReference type="Pfam" id="PF01875">
    <property type="entry name" value="Memo"/>
    <property type="match status" value="1"/>
</dbReference>
<dbReference type="AlphaFoldDB" id="A0A381NND4"/>
<dbReference type="CDD" id="cd07361">
    <property type="entry name" value="MEMO_like"/>
    <property type="match status" value="1"/>
</dbReference>
<feature type="non-terminal residue" evidence="2">
    <location>
        <position position="1"/>
    </location>
</feature>
<reference evidence="2" key="1">
    <citation type="submission" date="2018-05" db="EMBL/GenBank/DDBJ databases">
        <authorList>
            <person name="Lanie J.A."/>
            <person name="Ng W.-L."/>
            <person name="Kazmierczak K.M."/>
            <person name="Andrzejewski T.M."/>
            <person name="Davidsen T.M."/>
            <person name="Wayne K.J."/>
            <person name="Tettelin H."/>
            <person name="Glass J.I."/>
            <person name="Rusch D."/>
            <person name="Podicherti R."/>
            <person name="Tsui H.-C.T."/>
            <person name="Winkler M.E."/>
        </authorList>
    </citation>
    <scope>NUCLEOTIDE SEQUENCE</scope>
</reference>
<organism evidence="2">
    <name type="scientific">marine metagenome</name>
    <dbReference type="NCBI Taxonomy" id="408172"/>
    <lineage>
        <taxon>unclassified sequences</taxon>
        <taxon>metagenomes</taxon>
        <taxon>ecological metagenomes</taxon>
    </lineage>
</organism>
<proteinExistence type="inferred from homology"/>
<dbReference type="InterPro" id="IPR002737">
    <property type="entry name" value="MEMO1_fam"/>
</dbReference>
<accession>A0A381NND4</accession>
<sequence>VAKQLPVKPQLRDLSPRWIQRQDGVFLHLEDDLGLAKTAVQIPQNLTPMLLLCDGTRTLSSINGGLLLQGISIGEERIYKLIEQLDDALLLENGKFAGEKNKALQKYRNSKNRPMSFAGTIYPASTSDLDLFIEESKSKFKRSSQPDRYSGVLQGLLSPHIDFARGYATYAELWRESEEGLDGVEQVVILGTDHTGGLGSITPTMQNYQTPYSELETDLEGIKLIETAITGKDPYNEELHHLKEHSIELALTWLHHAMKGKSFKLLPILCGSFQKFIVDKQQPDNDETIRNVIDSMSEYRKKARTLVIAAGDLAHVGPEFGDATPMDELSLANLASKDHISLASIERGDPDNFFETSAEEADVRKICGLTPMYLMGKILTDCRGYSVGYDQCPADQNRTSFVSIAGTLLFGE</sequence>
<evidence type="ECO:0000313" key="2">
    <source>
        <dbReference type="EMBL" id="SUZ55328.1"/>
    </source>
</evidence>
<dbReference type="EMBL" id="UINC01000441">
    <property type="protein sequence ID" value="SUZ55328.1"/>
    <property type="molecule type" value="Genomic_DNA"/>
</dbReference>
<dbReference type="PANTHER" id="PTHR11060">
    <property type="entry name" value="PROTEIN MEMO1"/>
    <property type="match status" value="1"/>
</dbReference>
<dbReference type="PANTHER" id="PTHR11060:SF0">
    <property type="entry name" value="PROTEIN MEMO1"/>
    <property type="match status" value="1"/>
</dbReference>
<protein>
    <recommendedName>
        <fullName evidence="3">AmmeMemoRadiSam system protein B</fullName>
    </recommendedName>
</protein>
<name>A0A381NND4_9ZZZZ</name>
<gene>
    <name evidence="2" type="ORF">METZ01_LOCUS8182</name>
</gene>
<dbReference type="NCBIfam" id="TIGR04336">
    <property type="entry name" value="AmmeMemoSam_B"/>
    <property type="match status" value="1"/>
</dbReference>
<evidence type="ECO:0008006" key="3">
    <source>
        <dbReference type="Google" id="ProtNLM"/>
    </source>
</evidence>